<evidence type="ECO:0000256" key="1">
    <source>
        <dbReference type="ARBA" id="ARBA00004370"/>
    </source>
</evidence>
<evidence type="ECO:0000313" key="7">
    <source>
        <dbReference type="Ensembl" id="ENSLACP00000015936.1"/>
    </source>
</evidence>
<dbReference type="OMA" id="LITHEGQ"/>
<dbReference type="PANTHER" id="PTHR12080:SF82">
    <property type="entry name" value="CARCINOEMBRYONIC ANTIGEN-RELATED CELL ADHESION MOLECULE 21"/>
    <property type="match status" value="1"/>
</dbReference>
<dbReference type="AlphaFoldDB" id="H3B215"/>
<feature type="domain" description="Ig-like" evidence="6">
    <location>
        <begin position="130"/>
        <end position="206"/>
    </location>
</feature>
<dbReference type="FunCoup" id="H3B215">
    <property type="interactions" value="569"/>
</dbReference>
<organism evidence="7 8">
    <name type="scientific">Latimeria chalumnae</name>
    <name type="common">Coelacanth</name>
    <dbReference type="NCBI Taxonomy" id="7897"/>
    <lineage>
        <taxon>Eukaryota</taxon>
        <taxon>Metazoa</taxon>
        <taxon>Chordata</taxon>
        <taxon>Craniata</taxon>
        <taxon>Vertebrata</taxon>
        <taxon>Euteleostomi</taxon>
        <taxon>Coelacanthiformes</taxon>
        <taxon>Coelacanthidae</taxon>
        <taxon>Latimeria</taxon>
    </lineage>
</organism>
<dbReference type="HOGENOM" id="CLU_069386_0_0_1"/>
<keyword evidence="8" id="KW-1185">Reference proteome</keyword>
<keyword evidence="2 5" id="KW-0732">Signal</keyword>
<reference evidence="7" key="2">
    <citation type="submission" date="2025-08" db="UniProtKB">
        <authorList>
            <consortium name="Ensembl"/>
        </authorList>
    </citation>
    <scope>IDENTIFICATION</scope>
</reference>
<dbReference type="eggNOG" id="ENOG502S183">
    <property type="taxonomic scope" value="Eukaryota"/>
</dbReference>
<reference evidence="7" key="3">
    <citation type="submission" date="2025-09" db="UniProtKB">
        <authorList>
            <consortium name="Ensembl"/>
        </authorList>
    </citation>
    <scope>IDENTIFICATION</scope>
</reference>
<dbReference type="InterPro" id="IPR007110">
    <property type="entry name" value="Ig-like_dom"/>
</dbReference>
<dbReference type="PANTHER" id="PTHR12080">
    <property type="entry name" value="SIGNALING LYMPHOCYTIC ACTIVATION MOLECULE"/>
    <property type="match status" value="1"/>
</dbReference>
<dbReference type="Proteomes" id="UP000008672">
    <property type="component" value="Unassembled WGS sequence"/>
</dbReference>
<evidence type="ECO:0000256" key="4">
    <source>
        <dbReference type="ARBA" id="ARBA00023180"/>
    </source>
</evidence>
<sequence length="209" mass="23393">SSCYFLNLFIFSFSAVGQSNMQTSPKLALNGILGESILLPLKINPGSSVTKVLWTSKRTGRLIAQFIAGKLEVDLDKDFNNRLQFFKNFTLQIIQLKMQDRGEYKAQLITHEGQMIHDYNLEVYERVSTPKIVTDNFTNDGTCFISLRCSVEDRSQVQYNWSSEGGHLPVSGAVLNLTLKPEDYDKAVTCTASNPVSTESMSLPLSVYC</sequence>
<evidence type="ECO:0000259" key="6">
    <source>
        <dbReference type="PROSITE" id="PS50835"/>
    </source>
</evidence>
<dbReference type="Gene3D" id="2.60.40.10">
    <property type="entry name" value="Immunoglobulins"/>
    <property type="match status" value="2"/>
</dbReference>
<dbReference type="SUPFAM" id="SSF48726">
    <property type="entry name" value="Immunoglobulin"/>
    <property type="match status" value="2"/>
</dbReference>
<accession>H3B215</accession>
<evidence type="ECO:0000256" key="5">
    <source>
        <dbReference type="SAM" id="SignalP"/>
    </source>
</evidence>
<evidence type="ECO:0000256" key="3">
    <source>
        <dbReference type="ARBA" id="ARBA00023136"/>
    </source>
</evidence>
<protein>
    <recommendedName>
        <fullName evidence="6">Ig-like domain-containing protein</fullName>
    </recommendedName>
</protein>
<evidence type="ECO:0000313" key="8">
    <source>
        <dbReference type="Proteomes" id="UP000008672"/>
    </source>
</evidence>
<reference evidence="8" key="1">
    <citation type="submission" date="2011-08" db="EMBL/GenBank/DDBJ databases">
        <title>The draft genome of Latimeria chalumnae.</title>
        <authorList>
            <person name="Di Palma F."/>
            <person name="Alfoldi J."/>
            <person name="Johnson J."/>
            <person name="Berlin A."/>
            <person name="Gnerre S."/>
            <person name="Jaffe D."/>
            <person name="MacCallum I."/>
            <person name="Young S."/>
            <person name="Walker B.J."/>
            <person name="Lander E."/>
            <person name="Lindblad-Toh K."/>
        </authorList>
    </citation>
    <scope>NUCLEOTIDE SEQUENCE [LARGE SCALE GENOMIC DNA]</scope>
    <source>
        <strain evidence="8">Wild caught</strain>
    </source>
</reference>
<dbReference type="EMBL" id="AFYH01124764">
    <property type="status" value="NOT_ANNOTATED_CDS"/>
    <property type="molecule type" value="Genomic_DNA"/>
</dbReference>
<dbReference type="Ensembl" id="ENSLACT00000016046.1">
    <property type="protein sequence ID" value="ENSLACP00000015936.1"/>
    <property type="gene ID" value="ENSLACG00000014033.1"/>
</dbReference>
<feature type="chain" id="PRO_5003580079" description="Ig-like domain-containing protein" evidence="5">
    <location>
        <begin position="18"/>
        <end position="209"/>
    </location>
</feature>
<dbReference type="InterPro" id="IPR036179">
    <property type="entry name" value="Ig-like_dom_sf"/>
</dbReference>
<dbReference type="InParanoid" id="H3B215"/>
<dbReference type="GeneTree" id="ENSGT01030000234540"/>
<dbReference type="InterPro" id="IPR013783">
    <property type="entry name" value="Ig-like_fold"/>
</dbReference>
<dbReference type="InterPro" id="IPR015631">
    <property type="entry name" value="CD2/SLAM_rcpt"/>
</dbReference>
<keyword evidence="3" id="KW-0472">Membrane</keyword>
<dbReference type="GO" id="GO:0009897">
    <property type="term" value="C:external side of plasma membrane"/>
    <property type="evidence" value="ECO:0007669"/>
    <property type="project" value="TreeGrafter"/>
</dbReference>
<dbReference type="GO" id="GO:0042110">
    <property type="term" value="P:T cell activation"/>
    <property type="evidence" value="ECO:0007669"/>
    <property type="project" value="TreeGrafter"/>
</dbReference>
<feature type="signal peptide" evidence="5">
    <location>
        <begin position="1"/>
        <end position="17"/>
    </location>
</feature>
<dbReference type="PROSITE" id="PS50835">
    <property type="entry name" value="IG_LIKE"/>
    <property type="match status" value="1"/>
</dbReference>
<keyword evidence="4" id="KW-0325">Glycoprotein</keyword>
<name>H3B215_LATCH</name>
<evidence type="ECO:0000256" key="2">
    <source>
        <dbReference type="ARBA" id="ARBA00022729"/>
    </source>
</evidence>
<proteinExistence type="predicted"/>
<comment type="subcellular location">
    <subcellularLocation>
        <location evidence="1">Membrane</location>
    </subcellularLocation>
</comment>